<dbReference type="Pfam" id="PF00069">
    <property type="entry name" value="Pkinase"/>
    <property type="match status" value="1"/>
</dbReference>
<dbReference type="PANTHER" id="PTHR44167">
    <property type="entry name" value="OVARIAN-SPECIFIC SERINE/THREONINE-PROTEIN KINASE LOK-RELATED"/>
    <property type="match status" value="1"/>
</dbReference>
<dbReference type="InterPro" id="IPR000719">
    <property type="entry name" value="Prot_kinase_dom"/>
</dbReference>
<gene>
    <name evidence="2" type="ORF">niasHT_033499</name>
</gene>
<reference evidence="2 3" key="1">
    <citation type="submission" date="2024-10" db="EMBL/GenBank/DDBJ databases">
        <authorList>
            <person name="Kim D."/>
        </authorList>
    </citation>
    <scope>NUCLEOTIDE SEQUENCE [LARGE SCALE GENOMIC DNA]</scope>
    <source>
        <strain evidence="2">BH-2024</strain>
    </source>
</reference>
<proteinExistence type="predicted"/>
<evidence type="ECO:0000313" key="3">
    <source>
        <dbReference type="Proteomes" id="UP001620626"/>
    </source>
</evidence>
<dbReference type="PROSITE" id="PS50011">
    <property type="entry name" value="PROTEIN_KINASE_DOM"/>
    <property type="match status" value="1"/>
</dbReference>
<dbReference type="PANTHER" id="PTHR44167:SF24">
    <property type="entry name" value="SERINE_THREONINE-PROTEIN KINASE CHK2"/>
    <property type="match status" value="1"/>
</dbReference>
<keyword evidence="3" id="KW-1185">Reference proteome</keyword>
<dbReference type="Gene3D" id="1.10.510.10">
    <property type="entry name" value="Transferase(Phosphotransferase) domain 1"/>
    <property type="match status" value="1"/>
</dbReference>
<evidence type="ECO:0000259" key="1">
    <source>
        <dbReference type="PROSITE" id="PS50011"/>
    </source>
</evidence>
<dbReference type="SUPFAM" id="SSF56112">
    <property type="entry name" value="Protein kinase-like (PK-like)"/>
    <property type="match status" value="1"/>
</dbReference>
<comment type="caution">
    <text evidence="2">The sequence shown here is derived from an EMBL/GenBank/DDBJ whole genome shotgun (WGS) entry which is preliminary data.</text>
</comment>
<dbReference type="AlphaFoldDB" id="A0ABD2J603"/>
<dbReference type="SMART" id="SM00220">
    <property type="entry name" value="S_TKc"/>
    <property type="match status" value="1"/>
</dbReference>
<name>A0ABD2J603_9BILA</name>
<protein>
    <recommendedName>
        <fullName evidence="1">Protein kinase domain-containing protein</fullName>
    </recommendedName>
</protein>
<feature type="domain" description="Protein kinase" evidence="1">
    <location>
        <begin position="35"/>
        <end position="382"/>
    </location>
</feature>
<sequence>MHKNLVEQCKGQSVETMTHIFNYKSLKNRRENNVHEKVDGFMAGANAKIFIGYIGDREKCVAIKLIKNDEKKNIFENSYLVMNKIQKKLPSRERQHIIELIDYGIAIVKVSKGGHFGDEDTTKFFGCFSDDGEENDEEEMEFEFGALITELGTETFGEKIYKDRTDFESNQRSLDNVIRQMVLPLKELHKVAMHLDYKPDNLVYVELENGGKILKVIDFDGTYLLPDAKDRKGKLPIVSDRLKILTGTERYNSPEFYAELFAKKLSTKTDIWAVGIMLYEILFLQKKYTIYEEMGSDTQSFKNLLYHLNEIHRGFTVSKDLIKYNHHPITYSAEWLSKFNVKILFWMFQAWTDFPRVGLLITNLLSVVPTKRMSAKGIMDFLDGNCCPVEVYEEKLEIEKIFNDLSVKELSKNIDQRVEMDTTEFEEKQKLLALKRMMKKARVKRLEIANVLKLIRTHCDTETTGD</sequence>
<dbReference type="EMBL" id="JBICBT010001044">
    <property type="protein sequence ID" value="KAL3086381.1"/>
    <property type="molecule type" value="Genomic_DNA"/>
</dbReference>
<dbReference type="Proteomes" id="UP001620626">
    <property type="component" value="Unassembled WGS sequence"/>
</dbReference>
<accession>A0ABD2J603</accession>
<dbReference type="InterPro" id="IPR011009">
    <property type="entry name" value="Kinase-like_dom_sf"/>
</dbReference>
<evidence type="ECO:0000313" key="2">
    <source>
        <dbReference type="EMBL" id="KAL3086381.1"/>
    </source>
</evidence>
<organism evidence="2 3">
    <name type="scientific">Heterodera trifolii</name>
    <dbReference type="NCBI Taxonomy" id="157864"/>
    <lineage>
        <taxon>Eukaryota</taxon>
        <taxon>Metazoa</taxon>
        <taxon>Ecdysozoa</taxon>
        <taxon>Nematoda</taxon>
        <taxon>Chromadorea</taxon>
        <taxon>Rhabditida</taxon>
        <taxon>Tylenchina</taxon>
        <taxon>Tylenchomorpha</taxon>
        <taxon>Tylenchoidea</taxon>
        <taxon>Heteroderidae</taxon>
        <taxon>Heteroderinae</taxon>
        <taxon>Heterodera</taxon>
    </lineage>
</organism>